<evidence type="ECO:0000313" key="3">
    <source>
        <dbReference type="Proteomes" id="UP000199101"/>
    </source>
</evidence>
<feature type="chain" id="PRO_5008686460" description="Acyltransferase" evidence="1">
    <location>
        <begin position="28"/>
        <end position="230"/>
    </location>
</feature>
<accession>A0A1C3XD45</accession>
<name>A0A1C3XD45_9HYPH</name>
<keyword evidence="1" id="KW-0732">Signal</keyword>
<sequence>MILPRVLRQSLADAGLLICLSAAVAFAGETAANLTSAGIPSNCADFASKVSASEGNFGTTNQFGCLGAFQFCPGTFEQYYNGSAESFLNNPSAQTAAWTQYEQDEWSKAQKNGLTSIVGQQVCSGGKCATVDQSAILMACQFGCGGKGKLANYVAGGDCNAQNVKDGNGVSVCTYLVRGAGYDVSCFTGQQSNVCVQAPTGPGDFPTSTGIASNPPSASSASIIVGPTEI</sequence>
<evidence type="ECO:0000256" key="1">
    <source>
        <dbReference type="SAM" id="SignalP"/>
    </source>
</evidence>
<dbReference type="OrthoDB" id="8128400at2"/>
<dbReference type="Proteomes" id="UP000199101">
    <property type="component" value="Unassembled WGS sequence"/>
</dbReference>
<feature type="signal peptide" evidence="1">
    <location>
        <begin position="1"/>
        <end position="27"/>
    </location>
</feature>
<reference evidence="3" key="1">
    <citation type="submission" date="2016-08" db="EMBL/GenBank/DDBJ databases">
        <authorList>
            <person name="Varghese N."/>
            <person name="Submissions Spin"/>
        </authorList>
    </citation>
    <scope>NUCLEOTIDE SEQUENCE [LARGE SCALE GENOMIC DNA]</scope>
    <source>
        <strain evidence="3">HAMBI 2975</strain>
    </source>
</reference>
<evidence type="ECO:0000313" key="2">
    <source>
        <dbReference type="EMBL" id="SCB50151.1"/>
    </source>
</evidence>
<dbReference type="STRING" id="410764.GA0061103_0766"/>
<dbReference type="AlphaFoldDB" id="A0A1C3XD45"/>
<proteinExistence type="predicted"/>
<gene>
    <name evidence="2" type="ORF">GA0061103_0766</name>
</gene>
<dbReference type="EMBL" id="FMAG01000015">
    <property type="protein sequence ID" value="SCB50151.1"/>
    <property type="molecule type" value="Genomic_DNA"/>
</dbReference>
<dbReference type="RefSeq" id="WP_092720066.1">
    <property type="nucleotide sequence ID" value="NZ_FMAG01000015.1"/>
</dbReference>
<organism evidence="2 3">
    <name type="scientific">Rhizobium multihospitium</name>
    <dbReference type="NCBI Taxonomy" id="410764"/>
    <lineage>
        <taxon>Bacteria</taxon>
        <taxon>Pseudomonadati</taxon>
        <taxon>Pseudomonadota</taxon>
        <taxon>Alphaproteobacteria</taxon>
        <taxon>Hyphomicrobiales</taxon>
        <taxon>Rhizobiaceae</taxon>
        <taxon>Rhizobium/Agrobacterium group</taxon>
        <taxon>Rhizobium</taxon>
    </lineage>
</organism>
<protein>
    <recommendedName>
        <fullName evidence="4">Acyltransferase</fullName>
    </recommendedName>
</protein>
<keyword evidence="3" id="KW-1185">Reference proteome</keyword>
<evidence type="ECO:0008006" key="4">
    <source>
        <dbReference type="Google" id="ProtNLM"/>
    </source>
</evidence>